<feature type="chain" id="PRO_5046075599" evidence="1">
    <location>
        <begin position="22"/>
        <end position="107"/>
    </location>
</feature>
<evidence type="ECO:0000313" key="3">
    <source>
        <dbReference type="Proteomes" id="UP001210231"/>
    </source>
</evidence>
<dbReference type="Proteomes" id="UP001210231">
    <property type="component" value="Unassembled WGS sequence"/>
</dbReference>
<keyword evidence="1" id="KW-0732">Signal</keyword>
<proteinExistence type="predicted"/>
<gene>
    <name evidence="2" type="ORF">O3P16_07250</name>
</gene>
<comment type="caution">
    <text evidence="2">The sequence shown here is derived from an EMBL/GenBank/DDBJ whole genome shotgun (WGS) entry which is preliminary data.</text>
</comment>
<feature type="signal peptide" evidence="1">
    <location>
        <begin position="1"/>
        <end position="21"/>
    </location>
</feature>
<evidence type="ECO:0000256" key="1">
    <source>
        <dbReference type="SAM" id="SignalP"/>
    </source>
</evidence>
<accession>A0ABT4UID9</accession>
<organism evidence="2 3">
    <name type="scientific">Polluticaenibacter yanchengensis</name>
    <dbReference type="NCBI Taxonomy" id="3014562"/>
    <lineage>
        <taxon>Bacteria</taxon>
        <taxon>Pseudomonadati</taxon>
        <taxon>Bacteroidota</taxon>
        <taxon>Chitinophagia</taxon>
        <taxon>Chitinophagales</taxon>
        <taxon>Chitinophagaceae</taxon>
        <taxon>Polluticaenibacter</taxon>
    </lineage>
</organism>
<protein>
    <submittedName>
        <fullName evidence="2">Uncharacterized protein</fullName>
    </submittedName>
</protein>
<keyword evidence="3" id="KW-1185">Reference proteome</keyword>
<name>A0ABT4UID9_9BACT</name>
<dbReference type="RefSeq" id="WP_407030923.1">
    <property type="nucleotide sequence ID" value="NZ_JAQGEF010000006.1"/>
</dbReference>
<evidence type="ECO:0000313" key="2">
    <source>
        <dbReference type="EMBL" id="MDA3614599.1"/>
    </source>
</evidence>
<dbReference type="EMBL" id="JAQGEF010000006">
    <property type="protein sequence ID" value="MDA3614599.1"/>
    <property type="molecule type" value="Genomic_DNA"/>
</dbReference>
<reference evidence="2 3" key="1">
    <citation type="submission" date="2022-12" db="EMBL/GenBank/DDBJ databases">
        <title>Chitinophagaceae gen. sp. nov., a new member of the family Chitinophagaceae, isolated from soil in a chemical factory.</title>
        <authorList>
            <person name="Ke Z."/>
        </authorList>
    </citation>
    <scope>NUCLEOTIDE SEQUENCE [LARGE SCALE GENOMIC DNA]</scope>
    <source>
        <strain evidence="2 3">LY-5</strain>
    </source>
</reference>
<sequence>MKHLKLSMLSLCIALALSAFSNSNPVPSPSPGDILDERTTASICGLDGNFDIWHADVGDFYVGWRTAGYYTVKTGNSCQLMVCSIRKFGWIRTGVKSDYAGLSYPCY</sequence>